<proteinExistence type="predicted"/>
<accession>A0ACC0AAP8</accession>
<dbReference type="Proteomes" id="UP001060085">
    <property type="component" value="Linkage Group LG06"/>
</dbReference>
<evidence type="ECO:0000313" key="2">
    <source>
        <dbReference type="Proteomes" id="UP001060085"/>
    </source>
</evidence>
<protein>
    <submittedName>
        <fullName evidence="1">Uncharacterized protein</fullName>
    </submittedName>
</protein>
<gene>
    <name evidence="1" type="ORF">M9H77_26781</name>
</gene>
<comment type="caution">
    <text evidence="1">The sequence shown here is derived from an EMBL/GenBank/DDBJ whole genome shotgun (WGS) entry which is preliminary data.</text>
</comment>
<dbReference type="EMBL" id="CM044706">
    <property type="protein sequence ID" value="KAI5657988.1"/>
    <property type="molecule type" value="Genomic_DNA"/>
</dbReference>
<evidence type="ECO:0000313" key="1">
    <source>
        <dbReference type="EMBL" id="KAI5657988.1"/>
    </source>
</evidence>
<organism evidence="1 2">
    <name type="scientific">Catharanthus roseus</name>
    <name type="common">Madagascar periwinkle</name>
    <name type="synonym">Vinca rosea</name>
    <dbReference type="NCBI Taxonomy" id="4058"/>
    <lineage>
        <taxon>Eukaryota</taxon>
        <taxon>Viridiplantae</taxon>
        <taxon>Streptophyta</taxon>
        <taxon>Embryophyta</taxon>
        <taxon>Tracheophyta</taxon>
        <taxon>Spermatophyta</taxon>
        <taxon>Magnoliopsida</taxon>
        <taxon>eudicotyledons</taxon>
        <taxon>Gunneridae</taxon>
        <taxon>Pentapetalae</taxon>
        <taxon>asterids</taxon>
        <taxon>lamiids</taxon>
        <taxon>Gentianales</taxon>
        <taxon>Apocynaceae</taxon>
        <taxon>Rauvolfioideae</taxon>
        <taxon>Vinceae</taxon>
        <taxon>Catharanthinae</taxon>
        <taxon>Catharanthus</taxon>
    </lineage>
</organism>
<keyword evidence="2" id="KW-1185">Reference proteome</keyword>
<name>A0ACC0AAP8_CATRO</name>
<reference evidence="2" key="1">
    <citation type="journal article" date="2023" name="Nat. Plants">
        <title>Single-cell RNA sequencing provides a high-resolution roadmap for understanding the multicellular compartmentation of specialized metabolism.</title>
        <authorList>
            <person name="Sun S."/>
            <person name="Shen X."/>
            <person name="Li Y."/>
            <person name="Li Y."/>
            <person name="Wang S."/>
            <person name="Li R."/>
            <person name="Zhang H."/>
            <person name="Shen G."/>
            <person name="Guo B."/>
            <person name="Wei J."/>
            <person name="Xu J."/>
            <person name="St-Pierre B."/>
            <person name="Chen S."/>
            <person name="Sun C."/>
        </authorList>
    </citation>
    <scope>NUCLEOTIDE SEQUENCE [LARGE SCALE GENOMIC DNA]</scope>
</reference>
<sequence>MVDSSCGGTFLQQIANEALDLFENLSDNAQQHATSSRIGTSRQIGNRGGMYEVSQNVDLSLKVDALSKKFDQLYVPPHPSQSGNSIFEEKVLSALKCLEAKTRILDSHTQSIAKLETQLGQLANAISRRDEGKLPNHPVESTRANYHEQAKAVITLRNGKLVYNKVGESINDSELNENETEGIDIGTKIEIKIEKELASSSNSTTLESYLMTSYKPKVPFP</sequence>